<dbReference type="InterPro" id="IPR000160">
    <property type="entry name" value="GGDEF_dom"/>
</dbReference>
<dbReference type="CDD" id="cd01949">
    <property type="entry name" value="GGDEF"/>
    <property type="match status" value="1"/>
</dbReference>
<dbReference type="SUPFAM" id="SSF55785">
    <property type="entry name" value="PYP-like sensor domain (PAS domain)"/>
    <property type="match status" value="1"/>
</dbReference>
<dbReference type="NCBIfam" id="TIGR00229">
    <property type="entry name" value="sensory_box"/>
    <property type="match status" value="1"/>
</dbReference>
<dbReference type="Gene3D" id="3.20.20.450">
    <property type="entry name" value="EAL domain"/>
    <property type="match status" value="1"/>
</dbReference>
<feature type="transmembrane region" description="Helical" evidence="1">
    <location>
        <begin position="93"/>
        <end position="110"/>
    </location>
</feature>
<dbReference type="Gene3D" id="3.30.70.270">
    <property type="match status" value="1"/>
</dbReference>
<keyword evidence="1" id="KW-0812">Transmembrane</keyword>
<evidence type="ECO:0008006" key="6">
    <source>
        <dbReference type="Google" id="ProtNLM"/>
    </source>
</evidence>
<dbReference type="InterPro" id="IPR035965">
    <property type="entry name" value="PAS-like_dom_sf"/>
</dbReference>
<feature type="transmembrane region" description="Helical" evidence="1">
    <location>
        <begin position="26"/>
        <end position="46"/>
    </location>
</feature>
<dbReference type="InterPro" id="IPR000700">
    <property type="entry name" value="PAS-assoc_C"/>
</dbReference>
<dbReference type="SMART" id="SM00052">
    <property type="entry name" value="EAL"/>
    <property type="match status" value="1"/>
</dbReference>
<evidence type="ECO:0000256" key="1">
    <source>
        <dbReference type="SAM" id="Phobius"/>
    </source>
</evidence>
<dbReference type="SUPFAM" id="SSF55073">
    <property type="entry name" value="Nucleotide cyclase"/>
    <property type="match status" value="1"/>
</dbReference>
<dbReference type="InterPro" id="IPR043128">
    <property type="entry name" value="Rev_trsase/Diguanyl_cyclase"/>
</dbReference>
<dbReference type="SUPFAM" id="SSF141868">
    <property type="entry name" value="EAL domain-like"/>
    <property type="match status" value="1"/>
</dbReference>
<reference evidence="5" key="1">
    <citation type="submission" date="2015-08" db="EMBL/GenBank/DDBJ databases">
        <authorList>
            <person name="Babu N.S."/>
            <person name="Beckwith C.J."/>
            <person name="Beseler K.G."/>
            <person name="Brison A."/>
            <person name="Carone J.V."/>
            <person name="Caskin T.P."/>
            <person name="Diamond M."/>
            <person name="Durham M.E."/>
            <person name="Foxe J.M."/>
            <person name="Go M."/>
            <person name="Henderson B.A."/>
            <person name="Jones I.B."/>
            <person name="McGettigan J.A."/>
            <person name="Micheletti S.J."/>
            <person name="Nasrallah M.E."/>
            <person name="Ortiz D."/>
            <person name="Piller C.R."/>
            <person name="Privatt S.R."/>
            <person name="Schneider S.L."/>
            <person name="Sharp S."/>
            <person name="Smith T.C."/>
            <person name="Stanton J.D."/>
            <person name="Ullery H.E."/>
            <person name="Wilson R.J."/>
            <person name="Serrano M.G."/>
            <person name="Buck G."/>
            <person name="Lee V."/>
            <person name="Wang Y."/>
            <person name="Carvalho R."/>
            <person name="Voegtly L."/>
            <person name="Shi R."/>
            <person name="Duckworth R."/>
            <person name="Johnson A."/>
            <person name="Loviza R."/>
            <person name="Walstead R."/>
            <person name="Shah Z."/>
            <person name="Kiflezghi M."/>
            <person name="Wade K."/>
            <person name="Ball S.L."/>
            <person name="Bradley K.W."/>
            <person name="Asai D.J."/>
            <person name="Bowman C.A."/>
            <person name="Russell D.A."/>
            <person name="Pope W.H."/>
            <person name="Jacobs-Sera D."/>
            <person name="Hendrix R.W."/>
            <person name="Hatfull G.F."/>
        </authorList>
    </citation>
    <scope>NUCLEOTIDE SEQUENCE</scope>
</reference>
<dbReference type="InterPro" id="IPR035919">
    <property type="entry name" value="EAL_sf"/>
</dbReference>
<dbReference type="NCBIfam" id="TIGR00254">
    <property type="entry name" value="GGDEF"/>
    <property type="match status" value="1"/>
</dbReference>
<dbReference type="InterPro" id="IPR001633">
    <property type="entry name" value="EAL_dom"/>
</dbReference>
<dbReference type="InterPro" id="IPR000014">
    <property type="entry name" value="PAS"/>
</dbReference>
<dbReference type="CDD" id="cd01948">
    <property type="entry name" value="EAL"/>
    <property type="match status" value="1"/>
</dbReference>
<sequence>MTPRAGSSESTVDELFRRQVHAAIRVAPRANLANLISIMVLSIYVAPADDRAFRFAWMAATLTAAASSSLFWMRKGSQPPPEETSTARRYFRLLLLEVLVLAALSALFAWRMVPRVDEGRQMVLAATVAGVMGAGAIALSILRGVGITWVIAHAVGLAPSFLLAGTSAYYVLSFQLGLYTVVLVVGVLYLADSFVRRSEAEFAARAQRQTVSLLLDDFEGGARDWLWETDPAGTFTHVSERFSEVAGRPLIQLRSMTLLELLTTLSNDSPAGLRALDELRHVSRAGDSLHDLKFPVNIRGEDRWWSLSGNPITTSNGEILGWRGVGSDITDERRYRTEMVRLATTDALTELANRRQFNEVLHEWCASDDDVGPFELGILDLDNFKSVNDTLGHHIGDLLLVQVAHRLRQTAGSHAFLARLGGDEFGLLVQSNGRDDEREQKFQRYLDELRTPFLVEGNRLEIRASIGVASSSLDHTSPSGLLMSADLALYAAKEEGRNRVQFFEPLMDLRARHRTWLLEDLGRAVEDRQFIYYYQAQHDLQTGSVVAQEALLRWLHPVRGLLAPAEFLVLADESGLIVPIGEAMLREACEEARSWDSSMRMSVNISHVQLSARGFVASVEQTITEFGLRPGQLELEVTESGAISSSANAILHELRDLGCRIALDDFGTGHSSLASLQRLPVDVLKLDREFVAALDGNGHDDHDTAVAVMTAIVEVSRSLGIQTLAQGVERADQLELVRDLGFDLVQGFYVHTPQPSPRAHLRLVR</sequence>
<evidence type="ECO:0000313" key="5">
    <source>
        <dbReference type="EMBL" id="CUR54170.1"/>
    </source>
</evidence>
<accession>A0A2P2BWR0</accession>
<keyword evidence="1" id="KW-1133">Transmembrane helix</keyword>
<evidence type="ECO:0000259" key="3">
    <source>
        <dbReference type="PROSITE" id="PS50883"/>
    </source>
</evidence>
<dbReference type="Pfam" id="PF08448">
    <property type="entry name" value="PAS_4"/>
    <property type="match status" value="1"/>
</dbReference>
<feature type="transmembrane region" description="Helical" evidence="1">
    <location>
        <begin position="176"/>
        <end position="195"/>
    </location>
</feature>
<dbReference type="InterPro" id="IPR013656">
    <property type="entry name" value="PAS_4"/>
</dbReference>
<keyword evidence="1" id="KW-0472">Membrane</keyword>
<dbReference type="Gene3D" id="3.30.450.20">
    <property type="entry name" value="PAS domain"/>
    <property type="match status" value="1"/>
</dbReference>
<dbReference type="EMBL" id="CZKA01000005">
    <property type="protein sequence ID" value="CUR54170.1"/>
    <property type="molecule type" value="Genomic_DNA"/>
</dbReference>
<protein>
    <recommendedName>
        <fullName evidence="6">Diguanylate cyclase/phosphodiesterase with PAS/PAC sensor(S)</fullName>
    </recommendedName>
</protein>
<dbReference type="PROSITE" id="PS50887">
    <property type="entry name" value="GGDEF"/>
    <property type="match status" value="1"/>
</dbReference>
<organism evidence="5">
    <name type="scientific">metagenome</name>
    <dbReference type="NCBI Taxonomy" id="256318"/>
    <lineage>
        <taxon>unclassified sequences</taxon>
        <taxon>metagenomes</taxon>
    </lineage>
</organism>
<feature type="domain" description="GGDEF" evidence="4">
    <location>
        <begin position="372"/>
        <end position="505"/>
    </location>
</feature>
<dbReference type="PANTHER" id="PTHR44757:SF2">
    <property type="entry name" value="BIOFILM ARCHITECTURE MAINTENANCE PROTEIN MBAA"/>
    <property type="match status" value="1"/>
</dbReference>
<feature type="domain" description="EAL" evidence="3">
    <location>
        <begin position="514"/>
        <end position="765"/>
    </location>
</feature>
<feature type="transmembrane region" description="Helical" evidence="1">
    <location>
        <begin position="52"/>
        <end position="72"/>
    </location>
</feature>
<dbReference type="AlphaFoldDB" id="A0A2P2BWR0"/>
<dbReference type="InterPro" id="IPR052155">
    <property type="entry name" value="Biofilm_reg_signaling"/>
</dbReference>
<dbReference type="Pfam" id="PF00990">
    <property type="entry name" value="GGDEF"/>
    <property type="match status" value="1"/>
</dbReference>
<feature type="domain" description="PAC" evidence="2">
    <location>
        <begin position="288"/>
        <end position="341"/>
    </location>
</feature>
<dbReference type="InterPro" id="IPR029787">
    <property type="entry name" value="Nucleotide_cyclase"/>
</dbReference>
<gene>
    <name evidence="5" type="ORF">NOCA2130010</name>
</gene>
<dbReference type="PROSITE" id="PS50883">
    <property type="entry name" value="EAL"/>
    <property type="match status" value="1"/>
</dbReference>
<evidence type="ECO:0000259" key="4">
    <source>
        <dbReference type="PROSITE" id="PS50887"/>
    </source>
</evidence>
<evidence type="ECO:0000259" key="2">
    <source>
        <dbReference type="PROSITE" id="PS50113"/>
    </source>
</evidence>
<dbReference type="PROSITE" id="PS50113">
    <property type="entry name" value="PAC"/>
    <property type="match status" value="1"/>
</dbReference>
<feature type="transmembrane region" description="Helical" evidence="1">
    <location>
        <begin position="122"/>
        <end position="142"/>
    </location>
</feature>
<proteinExistence type="predicted"/>
<dbReference type="SMART" id="SM00267">
    <property type="entry name" value="GGDEF"/>
    <property type="match status" value="1"/>
</dbReference>
<dbReference type="Pfam" id="PF00563">
    <property type="entry name" value="EAL"/>
    <property type="match status" value="1"/>
</dbReference>
<name>A0A2P2BWR0_9ZZZZ</name>
<dbReference type="PANTHER" id="PTHR44757">
    <property type="entry name" value="DIGUANYLATE CYCLASE DGCP"/>
    <property type="match status" value="1"/>
</dbReference>